<evidence type="ECO:0000259" key="11">
    <source>
        <dbReference type="Pfam" id="PF01507"/>
    </source>
</evidence>
<evidence type="ECO:0000256" key="7">
    <source>
        <dbReference type="ARBA" id="ARBA00022840"/>
    </source>
</evidence>
<keyword evidence="7" id="KW-0067">ATP-binding</keyword>
<evidence type="ECO:0000313" key="12">
    <source>
        <dbReference type="EMBL" id="SCW69015.1"/>
    </source>
</evidence>
<dbReference type="InterPro" id="IPR014729">
    <property type="entry name" value="Rossmann-like_a/b/a_fold"/>
</dbReference>
<keyword evidence="4 12" id="KW-0808">Transferase</keyword>
<dbReference type="EC" id="2.7.7.4" evidence="2"/>
<evidence type="ECO:0000256" key="1">
    <source>
        <dbReference type="ARBA" id="ARBA00008885"/>
    </source>
</evidence>
<evidence type="ECO:0000313" key="13">
    <source>
        <dbReference type="Proteomes" id="UP000199150"/>
    </source>
</evidence>
<comment type="catalytic activity">
    <reaction evidence="10">
        <text>sulfate + ATP + H(+) = adenosine 5'-phosphosulfate + diphosphate</text>
        <dbReference type="Rhea" id="RHEA:18133"/>
        <dbReference type="ChEBI" id="CHEBI:15378"/>
        <dbReference type="ChEBI" id="CHEBI:16189"/>
        <dbReference type="ChEBI" id="CHEBI:30616"/>
        <dbReference type="ChEBI" id="CHEBI:33019"/>
        <dbReference type="ChEBI" id="CHEBI:58243"/>
        <dbReference type="EC" id="2.7.7.4"/>
    </reaction>
</comment>
<protein>
    <recommendedName>
        <fullName evidence="3">Sulfate adenylyltransferase subunit 2</fullName>
        <ecNumber evidence="2">2.7.7.4</ecNumber>
    </recommendedName>
    <alternativeName>
        <fullName evidence="8">ATP-sulfurylase small subunit</fullName>
    </alternativeName>
    <alternativeName>
        <fullName evidence="9">Sulfate adenylate transferase</fullName>
    </alternativeName>
</protein>
<dbReference type="SUPFAM" id="SSF52402">
    <property type="entry name" value="Adenine nucleotide alpha hydrolases-like"/>
    <property type="match status" value="1"/>
</dbReference>
<keyword evidence="6" id="KW-0547">Nucleotide-binding</keyword>
<dbReference type="NCBIfam" id="NF003587">
    <property type="entry name" value="PRK05253.1"/>
    <property type="match status" value="1"/>
</dbReference>
<evidence type="ECO:0000256" key="9">
    <source>
        <dbReference type="ARBA" id="ARBA00031812"/>
    </source>
</evidence>
<evidence type="ECO:0000256" key="10">
    <source>
        <dbReference type="ARBA" id="ARBA00049370"/>
    </source>
</evidence>
<keyword evidence="13" id="KW-1185">Reference proteome</keyword>
<dbReference type="GO" id="GO:0005524">
    <property type="term" value="F:ATP binding"/>
    <property type="evidence" value="ECO:0007669"/>
    <property type="project" value="UniProtKB-KW"/>
</dbReference>
<evidence type="ECO:0000256" key="6">
    <source>
        <dbReference type="ARBA" id="ARBA00022741"/>
    </source>
</evidence>
<keyword evidence="5 12" id="KW-0548">Nucleotidyltransferase</keyword>
<dbReference type="Proteomes" id="UP000199150">
    <property type="component" value="Unassembled WGS sequence"/>
</dbReference>
<proteinExistence type="inferred from homology"/>
<dbReference type="InterPro" id="IPR002500">
    <property type="entry name" value="PAPS_reduct_dom"/>
</dbReference>
<dbReference type="EMBL" id="FMTS01000004">
    <property type="protein sequence ID" value="SCW69015.1"/>
    <property type="molecule type" value="Genomic_DNA"/>
</dbReference>
<dbReference type="Pfam" id="PF01507">
    <property type="entry name" value="PAPS_reduct"/>
    <property type="match status" value="1"/>
</dbReference>
<evidence type="ECO:0000256" key="5">
    <source>
        <dbReference type="ARBA" id="ARBA00022695"/>
    </source>
</evidence>
<dbReference type="Gene3D" id="3.40.50.620">
    <property type="entry name" value="HUPs"/>
    <property type="match status" value="1"/>
</dbReference>
<reference evidence="13" key="1">
    <citation type="submission" date="2016-10" db="EMBL/GenBank/DDBJ databases">
        <authorList>
            <person name="Varghese N."/>
            <person name="Submissions S."/>
        </authorList>
    </citation>
    <scope>NUCLEOTIDE SEQUENCE [LARGE SCALE GENOMIC DNA]</scope>
    <source>
        <strain evidence="13">CGMCC 1.3431</strain>
    </source>
</reference>
<dbReference type="AlphaFoldDB" id="A0A1G4SKF8"/>
<dbReference type="InterPro" id="IPR050128">
    <property type="entry name" value="Sulfate_adenylyltrnsfr_sub2"/>
</dbReference>
<dbReference type="PIRSF" id="PIRSF002936">
    <property type="entry name" value="CysDAde_trans"/>
    <property type="match status" value="1"/>
</dbReference>
<dbReference type="PANTHER" id="PTHR43196">
    <property type="entry name" value="SULFATE ADENYLYLTRANSFERASE SUBUNIT 2"/>
    <property type="match status" value="1"/>
</dbReference>
<dbReference type="InterPro" id="IPR011784">
    <property type="entry name" value="SO4_adenylTrfase_ssu"/>
</dbReference>
<accession>A0A1G4SKF8</accession>
<gene>
    <name evidence="12" type="ORF">SAMN02927928_2744</name>
</gene>
<comment type="similarity">
    <text evidence="1">Belongs to the PAPS reductase family. CysD subfamily.</text>
</comment>
<organism evidence="12 13">
    <name type="scientific">Asticcacaulis taihuensis</name>
    <dbReference type="NCBI Taxonomy" id="260084"/>
    <lineage>
        <taxon>Bacteria</taxon>
        <taxon>Pseudomonadati</taxon>
        <taxon>Pseudomonadota</taxon>
        <taxon>Alphaproteobacteria</taxon>
        <taxon>Caulobacterales</taxon>
        <taxon>Caulobacteraceae</taxon>
        <taxon>Asticcacaulis</taxon>
    </lineage>
</organism>
<dbReference type="GO" id="GO:0000103">
    <property type="term" value="P:sulfate assimilation"/>
    <property type="evidence" value="ECO:0007669"/>
    <property type="project" value="InterPro"/>
</dbReference>
<evidence type="ECO:0000256" key="8">
    <source>
        <dbReference type="ARBA" id="ARBA00030256"/>
    </source>
</evidence>
<name>A0A1G4SKF8_9CAUL</name>
<evidence type="ECO:0000256" key="3">
    <source>
        <dbReference type="ARBA" id="ARBA00022004"/>
    </source>
</evidence>
<feature type="domain" description="Phosphoadenosine phosphosulphate reductase" evidence="11">
    <location>
        <begin position="27"/>
        <end position="254"/>
    </location>
</feature>
<dbReference type="GO" id="GO:0004781">
    <property type="term" value="F:sulfate adenylyltransferase (ATP) activity"/>
    <property type="evidence" value="ECO:0007669"/>
    <property type="project" value="UniProtKB-EC"/>
</dbReference>
<sequence length="297" mass="33922">MTMPAHLWALEAEAIRILRDGVAEASNPVLLFSAGKDSTVLAHLALRAFHPSRPPMPLLHVDSTWEFRDLLAFRDAFAADRGFELIVAANEEGRRDGINPFDHGDIYTTLMRTEVLKHALDEGGYDVIFGGARRDEEASRAKERIVSVRNPGHVWEPRFQRPEVGHLFNWRKTTGQTLRAFPLSNWTEFDVWLYIALREIELAPLYYSAVRTVVDRDGVKLVVDDPTRMRWREGEKPKEERVRFRTLGCWPVTGAISSDAASNEDIFLETIRSRLSERQGRVSDTGSLESQKRQGYF</sequence>
<evidence type="ECO:0000256" key="2">
    <source>
        <dbReference type="ARBA" id="ARBA00012391"/>
    </source>
</evidence>
<evidence type="ECO:0000256" key="4">
    <source>
        <dbReference type="ARBA" id="ARBA00022679"/>
    </source>
</evidence>
<dbReference type="RefSeq" id="WP_220083739.1">
    <property type="nucleotide sequence ID" value="NZ_CBCRYE010000002.1"/>
</dbReference>
<dbReference type="PANTHER" id="PTHR43196:SF1">
    <property type="entry name" value="SULFATE ADENYLYLTRANSFERASE SUBUNIT 2"/>
    <property type="match status" value="1"/>
</dbReference>
<dbReference type="STRING" id="260084.SAMN02927928_2744"/>